<evidence type="ECO:0000313" key="3">
    <source>
        <dbReference type="EMBL" id="MDR6212403.1"/>
    </source>
</evidence>
<organism evidence="3 4">
    <name type="scientific">Paracidovorax wautersii</name>
    <dbReference type="NCBI Taxonomy" id="1177982"/>
    <lineage>
        <taxon>Bacteria</taxon>
        <taxon>Pseudomonadati</taxon>
        <taxon>Pseudomonadota</taxon>
        <taxon>Betaproteobacteria</taxon>
        <taxon>Burkholderiales</taxon>
        <taxon>Comamonadaceae</taxon>
        <taxon>Paracidovorax</taxon>
    </lineage>
</organism>
<keyword evidence="1" id="KW-1133">Transmembrane helix</keyword>
<protein>
    <submittedName>
        <fullName evidence="3">Urease accessory protein</fullName>
    </submittedName>
</protein>
<dbReference type="Pfam" id="PF04955">
    <property type="entry name" value="HupE_UreJ"/>
    <property type="match status" value="1"/>
</dbReference>
<comment type="caution">
    <text evidence="3">The sequence shown here is derived from an EMBL/GenBank/DDBJ whole genome shotgun (WGS) entry which is preliminary data.</text>
</comment>
<dbReference type="RefSeq" id="WP_309825321.1">
    <property type="nucleotide sequence ID" value="NZ_JAVIZX010000001.1"/>
</dbReference>
<keyword evidence="4" id="KW-1185">Reference proteome</keyword>
<dbReference type="InterPro" id="IPR007038">
    <property type="entry name" value="HupE_UreJ"/>
</dbReference>
<keyword evidence="1" id="KW-0472">Membrane</keyword>
<feature type="transmembrane region" description="Helical" evidence="1">
    <location>
        <begin position="70"/>
        <end position="90"/>
    </location>
</feature>
<keyword evidence="1" id="KW-0812">Transmembrane</keyword>
<evidence type="ECO:0000256" key="1">
    <source>
        <dbReference type="SAM" id="Phobius"/>
    </source>
</evidence>
<dbReference type="EMBL" id="JAVIZX010000001">
    <property type="protein sequence ID" value="MDR6212403.1"/>
    <property type="molecule type" value="Genomic_DNA"/>
</dbReference>
<feature type="transmembrane region" description="Helical" evidence="1">
    <location>
        <begin position="96"/>
        <end position="114"/>
    </location>
</feature>
<dbReference type="Proteomes" id="UP001267710">
    <property type="component" value="Unassembled WGS sequence"/>
</dbReference>
<gene>
    <name evidence="3" type="ORF">QE399_000092</name>
</gene>
<accession>A0ABU1I5A5</accession>
<feature type="transmembrane region" description="Helical" evidence="1">
    <location>
        <begin position="149"/>
        <end position="171"/>
    </location>
</feature>
<reference evidence="3 4" key="1">
    <citation type="submission" date="2023-08" db="EMBL/GenBank/DDBJ databases">
        <title>Functional and genomic diversity of the sorghum phyllosphere microbiome.</title>
        <authorList>
            <person name="Shade A."/>
        </authorList>
    </citation>
    <scope>NUCLEOTIDE SEQUENCE [LARGE SCALE GENOMIC DNA]</scope>
    <source>
        <strain evidence="3 4">SORGH_AS_0335</strain>
    </source>
</reference>
<evidence type="ECO:0000313" key="4">
    <source>
        <dbReference type="Proteomes" id="UP001267710"/>
    </source>
</evidence>
<keyword evidence="2" id="KW-0732">Signal</keyword>
<dbReference type="PIRSF" id="PIRSF016919">
    <property type="entry name" value="HupE_UreJ"/>
    <property type="match status" value="1"/>
</dbReference>
<sequence length="199" mass="19973">MNKEVKASLATAALLLVPALAIAHPGHGAEGLAHGEAGFIDGLVHPFTGLDHLAAMLAVGVWSALAVRPVWLAPAAFVALLVAGAAAGFLGVVVPAVEPMIAASLLVLGLLVAWQRKMPMALAAGLTGAFAFFHGAAHGMELAGSTQWLALAGMVVATATLHAAGIALGHLVMARHRWLSLAAGASTALLGATLLVRMA</sequence>
<evidence type="ECO:0000256" key="2">
    <source>
        <dbReference type="SAM" id="SignalP"/>
    </source>
</evidence>
<proteinExistence type="predicted"/>
<feature type="chain" id="PRO_5045685064" evidence="2">
    <location>
        <begin position="24"/>
        <end position="199"/>
    </location>
</feature>
<feature type="transmembrane region" description="Helical" evidence="1">
    <location>
        <begin position="178"/>
        <end position="196"/>
    </location>
</feature>
<feature type="signal peptide" evidence="2">
    <location>
        <begin position="1"/>
        <end position="23"/>
    </location>
</feature>
<feature type="transmembrane region" description="Helical" evidence="1">
    <location>
        <begin position="47"/>
        <end position="65"/>
    </location>
</feature>
<name>A0ABU1I5A5_9BURK</name>
<feature type="transmembrane region" description="Helical" evidence="1">
    <location>
        <begin position="121"/>
        <end position="137"/>
    </location>
</feature>